<dbReference type="Proteomes" id="UP000319976">
    <property type="component" value="Chromosome"/>
</dbReference>
<protein>
    <submittedName>
        <fullName evidence="1">Uncharacterized protein</fullName>
    </submittedName>
</protein>
<reference evidence="1 2" key="1">
    <citation type="submission" date="2019-02" db="EMBL/GenBank/DDBJ databases">
        <title>Deep-cultivation of Planctomycetes and their phenomic and genomic characterization uncovers novel biology.</title>
        <authorList>
            <person name="Wiegand S."/>
            <person name="Jogler M."/>
            <person name="Boedeker C."/>
            <person name="Pinto D."/>
            <person name="Vollmers J."/>
            <person name="Rivas-Marin E."/>
            <person name="Kohn T."/>
            <person name="Peeters S.H."/>
            <person name="Heuer A."/>
            <person name="Rast P."/>
            <person name="Oberbeckmann S."/>
            <person name="Bunk B."/>
            <person name="Jeske O."/>
            <person name="Meyerdierks A."/>
            <person name="Storesund J.E."/>
            <person name="Kallscheuer N."/>
            <person name="Luecker S."/>
            <person name="Lage O.M."/>
            <person name="Pohl T."/>
            <person name="Merkel B.J."/>
            <person name="Hornburger P."/>
            <person name="Mueller R.-W."/>
            <person name="Bruemmer F."/>
            <person name="Labrenz M."/>
            <person name="Spormann A.M."/>
            <person name="Op den Camp H."/>
            <person name="Overmann J."/>
            <person name="Amann R."/>
            <person name="Jetten M.S.M."/>
            <person name="Mascher T."/>
            <person name="Medema M.H."/>
            <person name="Devos D.P."/>
            <person name="Kaster A.-K."/>
            <person name="Ovreas L."/>
            <person name="Rohde M."/>
            <person name="Galperin M.Y."/>
            <person name="Jogler C."/>
        </authorList>
    </citation>
    <scope>NUCLEOTIDE SEQUENCE [LARGE SCALE GENOMIC DNA]</scope>
    <source>
        <strain evidence="1 2">V22</strain>
    </source>
</reference>
<evidence type="ECO:0000313" key="1">
    <source>
        <dbReference type="EMBL" id="QDT63356.1"/>
    </source>
</evidence>
<organism evidence="1 2">
    <name type="scientific">Calycomorphotria hydatis</name>
    <dbReference type="NCBI Taxonomy" id="2528027"/>
    <lineage>
        <taxon>Bacteria</taxon>
        <taxon>Pseudomonadati</taxon>
        <taxon>Planctomycetota</taxon>
        <taxon>Planctomycetia</taxon>
        <taxon>Planctomycetales</taxon>
        <taxon>Planctomycetaceae</taxon>
        <taxon>Calycomorphotria</taxon>
    </lineage>
</organism>
<keyword evidence="2" id="KW-1185">Reference proteome</keyword>
<gene>
    <name evidence="1" type="ORF">V22_05770</name>
</gene>
<proteinExistence type="predicted"/>
<dbReference type="EMBL" id="CP036316">
    <property type="protein sequence ID" value="QDT63356.1"/>
    <property type="molecule type" value="Genomic_DNA"/>
</dbReference>
<evidence type="ECO:0000313" key="2">
    <source>
        <dbReference type="Proteomes" id="UP000319976"/>
    </source>
</evidence>
<name>A0A517T4P2_9PLAN</name>
<dbReference type="AlphaFoldDB" id="A0A517T4P2"/>
<sequence>MDFHNTLQPIVIPVKHVLVKTGSRYRFHPARLSNGIPAFAGMTQVGHPYNADMGEASCLTLTAEFASCRASVTDWLRSVHRKSLAKFPRHHHSCR</sequence>
<dbReference type="KEGG" id="chya:V22_05770"/>
<accession>A0A517T4P2</accession>